<accession>A0A0F9EJV5</accession>
<dbReference type="AlphaFoldDB" id="A0A0F9EJV5"/>
<protein>
    <submittedName>
        <fullName evidence="1">Uncharacterized protein</fullName>
    </submittedName>
</protein>
<sequence length="189" mass="20716">MKHLTAEEEELLALHVECPSSVHSPHCSVELSSAIGYPCPTVKALRELSAARGTIAAVRTENKSDQVAMEVDVECRRDGTSGPPCHKHTYEALVQAEAREKTQREALEAFSLWLEQECKRGTLNLGFGPDWSAKKVQLALDRVLAGTDKPARAALNPCEHEWVDARNEVVKSGKTCLKCGAIRAALEEE</sequence>
<proteinExistence type="predicted"/>
<gene>
    <name evidence="1" type="ORF">LCGC14_2065510</name>
</gene>
<dbReference type="EMBL" id="LAZR01024675">
    <property type="protein sequence ID" value="KKL74378.1"/>
    <property type="molecule type" value="Genomic_DNA"/>
</dbReference>
<comment type="caution">
    <text evidence="1">The sequence shown here is derived from an EMBL/GenBank/DDBJ whole genome shotgun (WGS) entry which is preliminary data.</text>
</comment>
<reference evidence="1" key="1">
    <citation type="journal article" date="2015" name="Nature">
        <title>Complex archaea that bridge the gap between prokaryotes and eukaryotes.</title>
        <authorList>
            <person name="Spang A."/>
            <person name="Saw J.H."/>
            <person name="Jorgensen S.L."/>
            <person name="Zaremba-Niedzwiedzka K."/>
            <person name="Martijn J."/>
            <person name="Lind A.E."/>
            <person name="van Eijk R."/>
            <person name="Schleper C."/>
            <person name="Guy L."/>
            <person name="Ettema T.J."/>
        </authorList>
    </citation>
    <scope>NUCLEOTIDE SEQUENCE</scope>
</reference>
<name>A0A0F9EJV5_9ZZZZ</name>
<organism evidence="1">
    <name type="scientific">marine sediment metagenome</name>
    <dbReference type="NCBI Taxonomy" id="412755"/>
    <lineage>
        <taxon>unclassified sequences</taxon>
        <taxon>metagenomes</taxon>
        <taxon>ecological metagenomes</taxon>
    </lineage>
</organism>
<evidence type="ECO:0000313" key="1">
    <source>
        <dbReference type="EMBL" id="KKL74378.1"/>
    </source>
</evidence>